<gene>
    <name evidence="4" type="primary">tsaA</name>
    <name evidence="4" type="ORF">KHM83_05755</name>
</gene>
<evidence type="ECO:0000313" key="4">
    <source>
        <dbReference type="EMBL" id="MBS7526173.1"/>
    </source>
</evidence>
<evidence type="ECO:0000256" key="1">
    <source>
        <dbReference type="ARBA" id="ARBA00022691"/>
    </source>
</evidence>
<organism evidence="4 5">
    <name type="scientific">Fusibacter paucivorans</name>
    <dbReference type="NCBI Taxonomy" id="76009"/>
    <lineage>
        <taxon>Bacteria</taxon>
        <taxon>Bacillati</taxon>
        <taxon>Bacillota</taxon>
        <taxon>Clostridia</taxon>
        <taxon>Eubacteriales</taxon>
        <taxon>Eubacteriales Family XII. Incertae Sedis</taxon>
        <taxon>Fusibacter</taxon>
    </lineage>
</organism>
<proteinExistence type="inferred from homology"/>
<dbReference type="InterPro" id="IPR023370">
    <property type="entry name" value="TrmO-like_N"/>
</dbReference>
<dbReference type="Pfam" id="PF01980">
    <property type="entry name" value="TrmO_N"/>
    <property type="match status" value="1"/>
</dbReference>
<feature type="domain" description="TsaA-like" evidence="3">
    <location>
        <begin position="3"/>
        <end position="133"/>
    </location>
</feature>
<dbReference type="NCBIfam" id="TIGR00104">
    <property type="entry name" value="tRNA_TsaA"/>
    <property type="match status" value="1"/>
</dbReference>
<dbReference type="SUPFAM" id="SSF118196">
    <property type="entry name" value="YaeB-like"/>
    <property type="match status" value="1"/>
</dbReference>
<sequence>MELKSIGRIESPYQCKGDAPRQGIYSKEIMKIHVEPEYAEALKGVAVESHIVVLYWGDRADRSVLRTIPPRRDVEMGVFACRSPNRPNPIALCVAEVMAISANTLTVVGLDALDGSPLLDIKPYVSMLDDSQMHREA</sequence>
<keyword evidence="5" id="KW-1185">Reference proteome</keyword>
<dbReference type="InterPro" id="IPR036414">
    <property type="entry name" value="YaeB_N_sf"/>
</dbReference>
<comment type="similarity">
    <text evidence="2">Belongs to the tRNA methyltransferase O family.</text>
</comment>
<dbReference type="InterPro" id="IPR023368">
    <property type="entry name" value="UPF0066_cons_site"/>
</dbReference>
<dbReference type="PROSITE" id="PS01318">
    <property type="entry name" value="TSAA_1"/>
    <property type="match status" value="1"/>
</dbReference>
<reference evidence="4 5" key="1">
    <citation type="submission" date="2021-05" db="EMBL/GenBank/DDBJ databases">
        <title>Fusibacter ferrireducens sp. nov., an anaerobic, sulfur- and Fe-reducing bacterium isolated from the mangrove sediment.</title>
        <authorList>
            <person name="Qiu D."/>
        </authorList>
    </citation>
    <scope>NUCLEOTIDE SEQUENCE [LARGE SCALE GENOMIC DNA]</scope>
    <source>
        <strain evidence="4 5">DSM 12116</strain>
    </source>
</reference>
<protein>
    <submittedName>
        <fullName evidence="4">tRNA (N6-threonylcarbamoyladenosine(37)-N6)-methyltransferase TrmO</fullName>
    </submittedName>
</protein>
<evidence type="ECO:0000313" key="5">
    <source>
        <dbReference type="Proteomes" id="UP000746471"/>
    </source>
</evidence>
<keyword evidence="1" id="KW-0949">S-adenosyl-L-methionine</keyword>
<comment type="caution">
    <text evidence="4">The sequence shown here is derived from an EMBL/GenBank/DDBJ whole genome shotgun (WGS) entry which is preliminary data.</text>
</comment>
<name>A0ABS5PM86_9FIRM</name>
<dbReference type="Gene3D" id="2.40.30.70">
    <property type="entry name" value="YaeB-like"/>
    <property type="match status" value="1"/>
</dbReference>
<dbReference type="PANTHER" id="PTHR12818:SF0">
    <property type="entry name" value="TRNA (ADENINE(37)-N6)-METHYLTRANSFERASE"/>
    <property type="match status" value="1"/>
</dbReference>
<dbReference type="PROSITE" id="PS51668">
    <property type="entry name" value="TSAA_2"/>
    <property type="match status" value="1"/>
</dbReference>
<dbReference type="InterPro" id="IPR036413">
    <property type="entry name" value="YaeB-like_sf"/>
</dbReference>
<evidence type="ECO:0000256" key="2">
    <source>
        <dbReference type="ARBA" id="ARBA00033753"/>
    </source>
</evidence>
<dbReference type="Proteomes" id="UP000746471">
    <property type="component" value="Unassembled WGS sequence"/>
</dbReference>
<dbReference type="CDD" id="cd09281">
    <property type="entry name" value="UPF0066"/>
    <property type="match status" value="1"/>
</dbReference>
<dbReference type="EMBL" id="JAHBCL010000008">
    <property type="protein sequence ID" value="MBS7526173.1"/>
    <property type="molecule type" value="Genomic_DNA"/>
</dbReference>
<dbReference type="InterPro" id="IPR040372">
    <property type="entry name" value="YaeB-like"/>
</dbReference>
<accession>A0ABS5PM86</accession>
<evidence type="ECO:0000259" key="3">
    <source>
        <dbReference type="PROSITE" id="PS51668"/>
    </source>
</evidence>
<dbReference type="PANTHER" id="PTHR12818">
    <property type="entry name" value="TRNA (ADENINE(37)-N6)-METHYLTRANSFERASE"/>
    <property type="match status" value="1"/>
</dbReference>
<dbReference type="RefSeq" id="WP_213235960.1">
    <property type="nucleotide sequence ID" value="NZ_JAHBCL010000008.1"/>
</dbReference>